<feature type="compositionally biased region" description="Basic residues" evidence="1">
    <location>
        <begin position="57"/>
        <end position="70"/>
    </location>
</feature>
<feature type="region of interest" description="Disordered" evidence="1">
    <location>
        <begin position="1"/>
        <end position="70"/>
    </location>
</feature>
<dbReference type="Proteomes" id="UP000704712">
    <property type="component" value="Unassembled WGS sequence"/>
</dbReference>
<gene>
    <name evidence="2" type="ORF">GN958_ATG09523</name>
</gene>
<name>A0A8S9USU0_PHYIN</name>
<proteinExistence type="predicted"/>
<feature type="compositionally biased region" description="Polar residues" evidence="1">
    <location>
        <begin position="1"/>
        <end position="15"/>
    </location>
</feature>
<accession>A0A8S9USU0</accession>
<evidence type="ECO:0000313" key="3">
    <source>
        <dbReference type="Proteomes" id="UP000704712"/>
    </source>
</evidence>
<comment type="caution">
    <text evidence="2">The sequence shown here is derived from an EMBL/GenBank/DDBJ whole genome shotgun (WGS) entry which is preliminary data.</text>
</comment>
<sequence length="70" mass="7833">MLKSNNYQQVGTAQRQGKDKPDDLIVVPPARMPTTKDKSILSKRSKTDGPADLQISKTKKQKGLQRRVVN</sequence>
<dbReference type="AlphaFoldDB" id="A0A8S9USU0"/>
<protein>
    <submittedName>
        <fullName evidence="2">Uncharacterized protein</fullName>
    </submittedName>
</protein>
<reference evidence="2" key="1">
    <citation type="submission" date="2020-03" db="EMBL/GenBank/DDBJ databases">
        <title>Hybrid Assembly of Korean Phytophthora infestans isolates.</title>
        <authorList>
            <person name="Prokchorchik M."/>
            <person name="Lee Y."/>
            <person name="Seo J."/>
            <person name="Cho J.-H."/>
            <person name="Park Y.-E."/>
            <person name="Jang D.-C."/>
            <person name="Im J.-S."/>
            <person name="Choi J.-G."/>
            <person name="Park H.-J."/>
            <person name="Lee G.-B."/>
            <person name="Lee Y.-G."/>
            <person name="Hong S.-Y."/>
            <person name="Cho K."/>
            <person name="Sohn K.H."/>
        </authorList>
    </citation>
    <scope>NUCLEOTIDE SEQUENCE</scope>
    <source>
        <strain evidence="2">KR_2_A2</strain>
    </source>
</reference>
<organism evidence="2 3">
    <name type="scientific">Phytophthora infestans</name>
    <name type="common">Potato late blight agent</name>
    <name type="synonym">Botrytis infestans</name>
    <dbReference type="NCBI Taxonomy" id="4787"/>
    <lineage>
        <taxon>Eukaryota</taxon>
        <taxon>Sar</taxon>
        <taxon>Stramenopiles</taxon>
        <taxon>Oomycota</taxon>
        <taxon>Peronosporomycetes</taxon>
        <taxon>Peronosporales</taxon>
        <taxon>Peronosporaceae</taxon>
        <taxon>Phytophthora</taxon>
    </lineage>
</organism>
<evidence type="ECO:0000256" key="1">
    <source>
        <dbReference type="SAM" id="MobiDB-lite"/>
    </source>
</evidence>
<dbReference type="EMBL" id="JAACNO010001358">
    <property type="protein sequence ID" value="KAF4141258.1"/>
    <property type="molecule type" value="Genomic_DNA"/>
</dbReference>
<evidence type="ECO:0000313" key="2">
    <source>
        <dbReference type="EMBL" id="KAF4141258.1"/>
    </source>
</evidence>
<feature type="compositionally biased region" description="Basic and acidic residues" evidence="1">
    <location>
        <begin position="34"/>
        <end position="49"/>
    </location>
</feature>